<comment type="similarity">
    <text evidence="1">Belongs to the bactofilin family.</text>
</comment>
<evidence type="ECO:0000313" key="4">
    <source>
        <dbReference type="Proteomes" id="UP000199550"/>
    </source>
</evidence>
<organism evidence="3 4">
    <name type="scientific">Loktanella salsilacus</name>
    <dbReference type="NCBI Taxonomy" id="195913"/>
    <lineage>
        <taxon>Bacteria</taxon>
        <taxon>Pseudomonadati</taxon>
        <taxon>Pseudomonadota</taxon>
        <taxon>Alphaproteobacteria</taxon>
        <taxon>Rhodobacterales</taxon>
        <taxon>Roseobacteraceae</taxon>
        <taxon>Loktanella</taxon>
    </lineage>
</organism>
<keyword evidence="4" id="KW-1185">Reference proteome</keyword>
<dbReference type="PANTHER" id="PTHR35024">
    <property type="entry name" value="HYPOTHETICAL CYTOSOLIC PROTEIN"/>
    <property type="match status" value="1"/>
</dbReference>
<dbReference type="InterPro" id="IPR007607">
    <property type="entry name" value="BacA/B"/>
</dbReference>
<dbReference type="OrthoDB" id="5738271at2"/>
<dbReference type="AlphaFoldDB" id="A0A1I4JD81"/>
<evidence type="ECO:0000313" key="3">
    <source>
        <dbReference type="EMBL" id="SFL64133.1"/>
    </source>
</evidence>
<reference evidence="3 4" key="1">
    <citation type="submission" date="2016-10" db="EMBL/GenBank/DDBJ databases">
        <authorList>
            <person name="de Groot N.N."/>
        </authorList>
    </citation>
    <scope>NUCLEOTIDE SEQUENCE [LARGE SCALE GENOMIC DNA]</scope>
    <source>
        <strain evidence="3 4">DSM 16199</strain>
    </source>
</reference>
<evidence type="ECO:0000256" key="2">
    <source>
        <dbReference type="SAM" id="MobiDB-lite"/>
    </source>
</evidence>
<proteinExistence type="inferred from homology"/>
<dbReference type="Proteomes" id="UP000199550">
    <property type="component" value="Unassembled WGS sequence"/>
</dbReference>
<sequence>MSLVSDTSPSSAGGGSNGGLSHFAAGAKLSGDLTVPGHMELSGHIDGKITADSIMIEANGSAIGELLADSVAIKGRFDGSIHGQDVILHSSAKVSGEIFYQTLTIENGAEVNSSCSRQNSSETEKTGSAS</sequence>
<dbReference type="Pfam" id="PF04519">
    <property type="entry name" value="Bactofilin"/>
    <property type="match status" value="1"/>
</dbReference>
<feature type="region of interest" description="Disordered" evidence="2">
    <location>
        <begin position="110"/>
        <end position="130"/>
    </location>
</feature>
<dbReference type="PANTHER" id="PTHR35024:SF4">
    <property type="entry name" value="POLYMER-FORMING CYTOSKELETAL PROTEIN"/>
    <property type="match status" value="1"/>
</dbReference>
<gene>
    <name evidence="3" type="ORF">SAMN04488004_13526</name>
</gene>
<dbReference type="EMBL" id="FOTF01000035">
    <property type="protein sequence ID" value="SFL64133.1"/>
    <property type="molecule type" value="Genomic_DNA"/>
</dbReference>
<evidence type="ECO:0000256" key="1">
    <source>
        <dbReference type="ARBA" id="ARBA00044755"/>
    </source>
</evidence>
<protein>
    <submittedName>
        <fullName evidence="3">Polymer-forming protein</fullName>
    </submittedName>
</protein>
<name>A0A1I4JD81_9RHOB</name>
<accession>A0A1I4JD81</accession>
<dbReference type="STRING" id="195913.SAMN04488004_13526"/>
<dbReference type="RefSeq" id="WP_090191792.1">
    <property type="nucleotide sequence ID" value="NZ_FOTF01000035.1"/>
</dbReference>